<dbReference type="InterPro" id="IPR052360">
    <property type="entry name" value="Transcr_Regulatory_Proteins"/>
</dbReference>
<dbReference type="Proteomes" id="UP000184255">
    <property type="component" value="Unassembled WGS sequence"/>
</dbReference>
<keyword evidence="5" id="KW-0804">Transcription</keyword>
<evidence type="ECO:0000256" key="5">
    <source>
        <dbReference type="ARBA" id="ARBA00023163"/>
    </source>
</evidence>
<dbReference type="AlphaFoldDB" id="A0A1L7UEI8"/>
<proteinExistence type="predicted"/>
<dbReference type="PROSITE" id="PS00463">
    <property type="entry name" value="ZN2_CY6_FUNGAL_1"/>
    <property type="match status" value="1"/>
</dbReference>
<keyword evidence="4" id="KW-0238">DNA-binding</keyword>
<evidence type="ECO:0000256" key="1">
    <source>
        <dbReference type="ARBA" id="ARBA00022723"/>
    </source>
</evidence>
<keyword evidence="1" id="KW-0479">Metal-binding</keyword>
<dbReference type="GeneID" id="65093728"/>
<evidence type="ECO:0000313" key="8">
    <source>
        <dbReference type="EMBL" id="CVL07602.1"/>
    </source>
</evidence>
<gene>
    <name evidence="8" type="ORF">FMAN_14481</name>
</gene>
<comment type="caution">
    <text evidence="8">The sequence shown here is derived from an EMBL/GenBank/DDBJ whole genome shotgun (WGS) entry which is preliminary data.</text>
</comment>
<dbReference type="VEuPathDB" id="FungiDB:FMAN_14481"/>
<organism evidence="8 9">
    <name type="scientific">Fusarium mangiferae</name>
    <name type="common">Mango malformation disease fungus</name>
    <dbReference type="NCBI Taxonomy" id="192010"/>
    <lineage>
        <taxon>Eukaryota</taxon>
        <taxon>Fungi</taxon>
        <taxon>Dikarya</taxon>
        <taxon>Ascomycota</taxon>
        <taxon>Pezizomycotina</taxon>
        <taxon>Sordariomycetes</taxon>
        <taxon>Hypocreomycetidae</taxon>
        <taxon>Hypocreales</taxon>
        <taxon>Nectriaceae</taxon>
        <taxon>Fusarium</taxon>
        <taxon>Fusarium fujikuroi species complex</taxon>
    </lineage>
</organism>
<feature type="domain" description="Zn(2)-C6 fungal-type" evidence="7">
    <location>
        <begin position="12"/>
        <end position="40"/>
    </location>
</feature>
<dbReference type="PANTHER" id="PTHR36206">
    <property type="entry name" value="ASPERCRYPTIN BIOSYNTHESIS CLUSTER-SPECIFIC TRANSCRIPTION REGULATOR ATNN-RELATED"/>
    <property type="match status" value="1"/>
</dbReference>
<dbReference type="RefSeq" id="XP_041690590.1">
    <property type="nucleotide sequence ID" value="XM_041825184.1"/>
</dbReference>
<dbReference type="Pfam" id="PF00172">
    <property type="entry name" value="Zn_clus"/>
    <property type="match status" value="1"/>
</dbReference>
<dbReference type="EMBL" id="FCQH01000020">
    <property type="protein sequence ID" value="CVL07602.1"/>
    <property type="molecule type" value="Genomic_DNA"/>
</dbReference>
<keyword evidence="2" id="KW-0862">Zinc</keyword>
<dbReference type="GO" id="GO:0000981">
    <property type="term" value="F:DNA-binding transcription factor activity, RNA polymerase II-specific"/>
    <property type="evidence" value="ECO:0007669"/>
    <property type="project" value="InterPro"/>
</dbReference>
<evidence type="ECO:0000259" key="7">
    <source>
        <dbReference type="PROSITE" id="PS50048"/>
    </source>
</evidence>
<evidence type="ECO:0000256" key="2">
    <source>
        <dbReference type="ARBA" id="ARBA00022833"/>
    </source>
</evidence>
<dbReference type="Gene3D" id="4.10.240.10">
    <property type="entry name" value="Zn(2)-C6 fungal-type DNA-binding domain"/>
    <property type="match status" value="1"/>
</dbReference>
<reference evidence="9" key="1">
    <citation type="journal article" date="2016" name="Genome Biol. Evol.">
        <title>Comparative 'omics' of the Fusarium fujikuroi species complex highlights differences in genetic potential and metabolite synthesis.</title>
        <authorList>
            <person name="Niehaus E.-M."/>
            <person name="Muensterkoetter M."/>
            <person name="Proctor R.H."/>
            <person name="Brown D.W."/>
            <person name="Sharon A."/>
            <person name="Idan Y."/>
            <person name="Oren-Young L."/>
            <person name="Sieber C.M."/>
            <person name="Novak O."/>
            <person name="Pencik A."/>
            <person name="Tarkowska D."/>
            <person name="Hromadova K."/>
            <person name="Freeman S."/>
            <person name="Maymon M."/>
            <person name="Elazar M."/>
            <person name="Youssef S.A."/>
            <person name="El-Shabrawy E.S.M."/>
            <person name="Shalaby A.B.A."/>
            <person name="Houterman P."/>
            <person name="Brock N.L."/>
            <person name="Burkhardt I."/>
            <person name="Tsavkelova E.A."/>
            <person name="Dickschat J.S."/>
            <person name="Galuszka P."/>
            <person name="Gueldener U."/>
            <person name="Tudzynski B."/>
        </authorList>
    </citation>
    <scope>NUCLEOTIDE SEQUENCE [LARGE SCALE GENOMIC DNA]</scope>
    <source>
        <strain evidence="9">MRC7560</strain>
    </source>
</reference>
<dbReference type="CDD" id="cd00067">
    <property type="entry name" value="GAL4"/>
    <property type="match status" value="1"/>
</dbReference>
<keyword evidence="6" id="KW-0539">Nucleus</keyword>
<evidence type="ECO:0000256" key="6">
    <source>
        <dbReference type="ARBA" id="ARBA00023242"/>
    </source>
</evidence>
<dbReference type="GO" id="GO:0008270">
    <property type="term" value="F:zinc ion binding"/>
    <property type="evidence" value="ECO:0007669"/>
    <property type="project" value="InterPro"/>
</dbReference>
<dbReference type="PANTHER" id="PTHR36206:SF12">
    <property type="entry name" value="ASPERCRYPTIN BIOSYNTHESIS CLUSTER-SPECIFIC TRANSCRIPTION REGULATOR ATNN-RELATED"/>
    <property type="match status" value="1"/>
</dbReference>
<protein>
    <recommendedName>
        <fullName evidence="7">Zn(2)-C6 fungal-type domain-containing protein</fullName>
    </recommendedName>
</protein>
<evidence type="ECO:0000313" key="9">
    <source>
        <dbReference type="Proteomes" id="UP000184255"/>
    </source>
</evidence>
<keyword evidence="3" id="KW-0805">Transcription regulation</keyword>
<dbReference type="InterPro" id="IPR001138">
    <property type="entry name" value="Zn2Cys6_DnaBD"/>
</dbReference>
<dbReference type="GO" id="GO:0003677">
    <property type="term" value="F:DNA binding"/>
    <property type="evidence" value="ECO:0007669"/>
    <property type="project" value="UniProtKB-KW"/>
</dbReference>
<dbReference type="SUPFAM" id="SSF57701">
    <property type="entry name" value="Zn2/Cys6 DNA-binding domain"/>
    <property type="match status" value="1"/>
</dbReference>
<sequence length="409" mass="45994">MARKGSKKVRTGCITCKVRKIKCDETKPSCQRCTSTGRICDGYSPWGQATPATHLTVIYKRSGTTTEEQRGLQYFCEVAAPCLLGPKNPYFWTHLVMQLSESEPVVKHSLLAISSLYENREVQRISPAPPNLALRHYNAAIRELKTTQSDVLALVGCVSFTCIELLRSNYRIAIWHCTNGLAILEHCNSLWAREHLDPIFRRIRILPLLFSSDSTEPSRPMVLGFVTPSKFNSLDDAQLMTNEIINRLKRLCSLKKQGLQFDQDMELEYIKSLLERWQFLIKGIHVHAALQVDSAYNAQYASALMDFQLCQACFNFLFYSSMGDDKSAKASCDMVKSALSFGELHTLQSTWFLSELGLARPVNRSDGMQLSGTTINGASTADYTGYYGRGDSRHPAYAYYGLEAASELR</sequence>
<keyword evidence="9" id="KW-1185">Reference proteome</keyword>
<name>A0A1L7UEI8_FUSMA</name>
<dbReference type="InterPro" id="IPR036864">
    <property type="entry name" value="Zn2-C6_fun-type_DNA-bd_sf"/>
</dbReference>
<accession>A0A1L7UEI8</accession>
<evidence type="ECO:0000256" key="4">
    <source>
        <dbReference type="ARBA" id="ARBA00023125"/>
    </source>
</evidence>
<dbReference type="PROSITE" id="PS50048">
    <property type="entry name" value="ZN2_CY6_FUNGAL_2"/>
    <property type="match status" value="1"/>
</dbReference>
<dbReference type="SMART" id="SM00066">
    <property type="entry name" value="GAL4"/>
    <property type="match status" value="1"/>
</dbReference>
<evidence type="ECO:0000256" key="3">
    <source>
        <dbReference type="ARBA" id="ARBA00023015"/>
    </source>
</evidence>